<feature type="transmembrane region" description="Helical" evidence="2">
    <location>
        <begin position="7"/>
        <end position="30"/>
    </location>
</feature>
<dbReference type="GeneID" id="90039823"/>
<evidence type="ECO:0000313" key="4">
    <source>
        <dbReference type="Proteomes" id="UP001498771"/>
    </source>
</evidence>
<keyword evidence="4" id="KW-1185">Reference proteome</keyword>
<evidence type="ECO:0000313" key="3">
    <source>
        <dbReference type="EMBL" id="KAK7203172.1"/>
    </source>
</evidence>
<comment type="caution">
    <text evidence="3">The sequence shown here is derived from an EMBL/GenBank/DDBJ whole genome shotgun (WGS) entry which is preliminary data.</text>
</comment>
<proteinExistence type="predicted"/>
<dbReference type="RefSeq" id="XP_064766205.1">
    <property type="nucleotide sequence ID" value="XM_064914311.1"/>
</dbReference>
<gene>
    <name evidence="3" type="ORF">BZA70DRAFT_291608</name>
</gene>
<organism evidence="3 4">
    <name type="scientific">Myxozyma melibiosi</name>
    <dbReference type="NCBI Taxonomy" id="54550"/>
    <lineage>
        <taxon>Eukaryota</taxon>
        <taxon>Fungi</taxon>
        <taxon>Dikarya</taxon>
        <taxon>Ascomycota</taxon>
        <taxon>Saccharomycotina</taxon>
        <taxon>Lipomycetes</taxon>
        <taxon>Lipomycetales</taxon>
        <taxon>Lipomycetaceae</taxon>
        <taxon>Myxozyma</taxon>
    </lineage>
</organism>
<accession>A0ABR1F054</accession>
<dbReference type="EMBL" id="JBBJBU010000013">
    <property type="protein sequence ID" value="KAK7203172.1"/>
    <property type="molecule type" value="Genomic_DNA"/>
</dbReference>
<evidence type="ECO:0000256" key="1">
    <source>
        <dbReference type="SAM" id="MobiDB-lite"/>
    </source>
</evidence>
<evidence type="ECO:0000256" key="2">
    <source>
        <dbReference type="SAM" id="Phobius"/>
    </source>
</evidence>
<keyword evidence="2" id="KW-0472">Membrane</keyword>
<feature type="transmembrane region" description="Helical" evidence="2">
    <location>
        <begin position="244"/>
        <end position="264"/>
    </location>
</feature>
<keyword evidence="2" id="KW-1133">Transmembrane helix</keyword>
<keyword evidence="2" id="KW-0812">Transmembrane</keyword>
<name>A0ABR1F054_9ASCO</name>
<sequence>MAKRVVGLYPVLTTALTFLICLLIVFSTPYSSFGGLWLYKISVGSLGSALPTLSPAPPSTVGLPDEYYVGLWTYCAASPSASNTCPYRPFIPFFFFDLASTIFSDLGGARGSQSARISDVQTNIFLPSSIYPFSSQTPLSASSNLGPPKILAFVACAAYLTALVSASAALLTLIRRSPFSSRSSSNSSSSSSSSSSSTRSPLRRLSATCALSLVVGALASTLQTTLVLFALGDDILLASNPVQINLAAFVFILYPAALVGIYYFRTIILSLQVLAPHLPSSYSSSSKLRIPLVKILGLSSADDSDPDPDPPRKHRPPHLFLPTSASPSSSSSALLHTGSAGSRSPLGASTPSRARSSASLSTFSAGGGGGESGWSSSGEELVTGKAPVSWV</sequence>
<protein>
    <submittedName>
        <fullName evidence="3">Uncharacterized protein</fullName>
    </submittedName>
</protein>
<reference evidence="3 4" key="1">
    <citation type="submission" date="2024-03" db="EMBL/GenBank/DDBJ databases">
        <title>Genome-scale model development and genomic sequencing of the oleaginous clade Lipomyces.</title>
        <authorList>
            <consortium name="Lawrence Berkeley National Laboratory"/>
            <person name="Czajka J.J."/>
            <person name="Han Y."/>
            <person name="Kim J."/>
            <person name="Mondo S.J."/>
            <person name="Hofstad B.A."/>
            <person name="Robles A."/>
            <person name="Haridas S."/>
            <person name="Riley R."/>
            <person name="LaButti K."/>
            <person name="Pangilinan J."/>
            <person name="Andreopoulos W."/>
            <person name="Lipzen A."/>
            <person name="Yan J."/>
            <person name="Wang M."/>
            <person name="Ng V."/>
            <person name="Grigoriev I.V."/>
            <person name="Spatafora J.W."/>
            <person name="Magnuson J.K."/>
            <person name="Baker S.E."/>
            <person name="Pomraning K.R."/>
        </authorList>
    </citation>
    <scope>NUCLEOTIDE SEQUENCE [LARGE SCALE GENOMIC DNA]</scope>
    <source>
        <strain evidence="3 4">Phaff 52-87</strain>
    </source>
</reference>
<feature type="transmembrane region" description="Helical" evidence="2">
    <location>
        <begin position="209"/>
        <end position="232"/>
    </location>
</feature>
<feature type="compositionally biased region" description="Low complexity" evidence="1">
    <location>
        <begin position="321"/>
        <end position="364"/>
    </location>
</feature>
<feature type="transmembrane region" description="Helical" evidence="2">
    <location>
        <begin position="150"/>
        <end position="174"/>
    </location>
</feature>
<dbReference type="Proteomes" id="UP001498771">
    <property type="component" value="Unassembled WGS sequence"/>
</dbReference>
<feature type="region of interest" description="Disordered" evidence="1">
    <location>
        <begin position="301"/>
        <end position="391"/>
    </location>
</feature>
<feature type="region of interest" description="Disordered" evidence="1">
    <location>
        <begin position="179"/>
        <end position="200"/>
    </location>
</feature>